<evidence type="ECO:0000256" key="1">
    <source>
        <dbReference type="ARBA" id="ARBA00004123"/>
    </source>
</evidence>
<keyword evidence="4" id="KW-0862">Zinc</keyword>
<evidence type="ECO:0000256" key="6">
    <source>
        <dbReference type="SAM" id="MobiDB-lite"/>
    </source>
</evidence>
<evidence type="ECO:0000256" key="3">
    <source>
        <dbReference type="ARBA" id="ARBA00022771"/>
    </source>
</evidence>
<accession>A0A4S8KUI6</accession>
<evidence type="ECO:0008006" key="9">
    <source>
        <dbReference type="Google" id="ProtNLM"/>
    </source>
</evidence>
<dbReference type="EMBL" id="ML180074">
    <property type="protein sequence ID" value="THU79128.1"/>
    <property type="molecule type" value="Genomic_DNA"/>
</dbReference>
<gene>
    <name evidence="7" type="ORF">K435DRAFT_810970</name>
</gene>
<keyword evidence="8" id="KW-1185">Reference proteome</keyword>
<feature type="region of interest" description="Disordered" evidence="6">
    <location>
        <begin position="410"/>
        <end position="429"/>
    </location>
</feature>
<dbReference type="PANTHER" id="PTHR46481:SF10">
    <property type="entry name" value="ZINC FINGER BED DOMAIN-CONTAINING PROTEIN 39"/>
    <property type="match status" value="1"/>
</dbReference>
<dbReference type="AlphaFoldDB" id="A0A4S8KUI6"/>
<keyword evidence="3" id="KW-0863">Zinc-finger</keyword>
<evidence type="ECO:0000313" key="8">
    <source>
        <dbReference type="Proteomes" id="UP000297245"/>
    </source>
</evidence>
<keyword evidence="2" id="KW-0479">Metal-binding</keyword>
<organism evidence="7 8">
    <name type="scientific">Dendrothele bispora (strain CBS 962.96)</name>
    <dbReference type="NCBI Taxonomy" id="1314807"/>
    <lineage>
        <taxon>Eukaryota</taxon>
        <taxon>Fungi</taxon>
        <taxon>Dikarya</taxon>
        <taxon>Basidiomycota</taxon>
        <taxon>Agaricomycotina</taxon>
        <taxon>Agaricomycetes</taxon>
        <taxon>Agaricomycetidae</taxon>
        <taxon>Agaricales</taxon>
        <taxon>Agaricales incertae sedis</taxon>
        <taxon>Dendrothele</taxon>
    </lineage>
</organism>
<dbReference type="PANTHER" id="PTHR46481">
    <property type="entry name" value="ZINC FINGER BED DOMAIN-CONTAINING PROTEIN 4"/>
    <property type="match status" value="1"/>
</dbReference>
<reference evidence="7 8" key="1">
    <citation type="journal article" date="2019" name="Nat. Ecol. Evol.">
        <title>Megaphylogeny resolves global patterns of mushroom evolution.</title>
        <authorList>
            <person name="Varga T."/>
            <person name="Krizsan K."/>
            <person name="Foldi C."/>
            <person name="Dima B."/>
            <person name="Sanchez-Garcia M."/>
            <person name="Sanchez-Ramirez S."/>
            <person name="Szollosi G.J."/>
            <person name="Szarkandi J.G."/>
            <person name="Papp V."/>
            <person name="Albert L."/>
            <person name="Andreopoulos W."/>
            <person name="Angelini C."/>
            <person name="Antonin V."/>
            <person name="Barry K.W."/>
            <person name="Bougher N.L."/>
            <person name="Buchanan P."/>
            <person name="Buyck B."/>
            <person name="Bense V."/>
            <person name="Catcheside P."/>
            <person name="Chovatia M."/>
            <person name="Cooper J."/>
            <person name="Damon W."/>
            <person name="Desjardin D."/>
            <person name="Finy P."/>
            <person name="Geml J."/>
            <person name="Haridas S."/>
            <person name="Hughes K."/>
            <person name="Justo A."/>
            <person name="Karasinski D."/>
            <person name="Kautmanova I."/>
            <person name="Kiss B."/>
            <person name="Kocsube S."/>
            <person name="Kotiranta H."/>
            <person name="LaButti K.M."/>
            <person name="Lechner B.E."/>
            <person name="Liimatainen K."/>
            <person name="Lipzen A."/>
            <person name="Lukacs Z."/>
            <person name="Mihaltcheva S."/>
            <person name="Morgado L.N."/>
            <person name="Niskanen T."/>
            <person name="Noordeloos M.E."/>
            <person name="Ohm R.A."/>
            <person name="Ortiz-Santana B."/>
            <person name="Ovrebo C."/>
            <person name="Racz N."/>
            <person name="Riley R."/>
            <person name="Savchenko A."/>
            <person name="Shiryaev A."/>
            <person name="Soop K."/>
            <person name="Spirin V."/>
            <person name="Szebenyi C."/>
            <person name="Tomsovsky M."/>
            <person name="Tulloss R.E."/>
            <person name="Uehling J."/>
            <person name="Grigoriev I.V."/>
            <person name="Vagvolgyi C."/>
            <person name="Papp T."/>
            <person name="Martin F.M."/>
            <person name="Miettinen O."/>
            <person name="Hibbett D.S."/>
            <person name="Nagy L.G."/>
        </authorList>
    </citation>
    <scope>NUCLEOTIDE SEQUENCE [LARGE SCALE GENOMIC DNA]</scope>
    <source>
        <strain evidence="7 8">CBS 962.96</strain>
    </source>
</reference>
<dbReference type="OrthoDB" id="2423954at2759"/>
<sequence>MKQIHEFFKVILVAWCTDASGESAKMRRDLLEKFPWLVVLDCWAHQINLVVGDTLKLKVPLIAVADQAIELVKWFNNHSVPLGLLWQEQATFRSVVLALILPVLTRWTSHFLAMDRLLELKAAFCRLVEDTDKCATLISASGNSAPDKAKVRKLIKRIKDENFWTKIESLRNLLRPFAIAANAIQADNCRLDMSVTIDARVRAAILKSLAKCWQKADRNIFILAVVFNPYICSKAFNPSNQISTPGRIWLLVRAAFTRWSDLNMGLADYHSAAQKRGGYVHLVKLWRDFEIEDSTGSECSNGVNGMVRLAMRILSIVPNSASTECVLSCFGSIHTKSRIRLHAEKVRSMTIVAQQIERTHGIASSSRYSKQNFGNDVDVTTPSPSPIVPSITATTVEDDIERALQEIDRQPGDDDMSVENLPRHDDSCRDDDIMGDVEDTLQSFDVVAQELIENVSLDDSEPLYNDETQGIPESEYLLENLFHFPSSQSPQPVSLVFMMEFWTKGEEVMRADIQLHEQLSVPAHLRDVDDDL</sequence>
<keyword evidence="5" id="KW-0539">Nucleus</keyword>
<evidence type="ECO:0000256" key="4">
    <source>
        <dbReference type="ARBA" id="ARBA00022833"/>
    </source>
</evidence>
<protein>
    <recommendedName>
        <fullName evidence="9">DUF659 domain-containing protein</fullName>
    </recommendedName>
</protein>
<dbReference type="SUPFAM" id="SSF53098">
    <property type="entry name" value="Ribonuclease H-like"/>
    <property type="match status" value="1"/>
</dbReference>
<evidence type="ECO:0000256" key="2">
    <source>
        <dbReference type="ARBA" id="ARBA00022723"/>
    </source>
</evidence>
<dbReference type="GO" id="GO:0008270">
    <property type="term" value="F:zinc ion binding"/>
    <property type="evidence" value="ECO:0007669"/>
    <property type="project" value="UniProtKB-KW"/>
</dbReference>
<comment type="subcellular location">
    <subcellularLocation>
        <location evidence="1">Nucleus</location>
    </subcellularLocation>
</comment>
<dbReference type="InterPro" id="IPR052035">
    <property type="entry name" value="ZnF_BED_domain_contain"/>
</dbReference>
<dbReference type="InterPro" id="IPR012337">
    <property type="entry name" value="RNaseH-like_sf"/>
</dbReference>
<dbReference type="Proteomes" id="UP000297245">
    <property type="component" value="Unassembled WGS sequence"/>
</dbReference>
<evidence type="ECO:0000256" key="5">
    <source>
        <dbReference type="ARBA" id="ARBA00023242"/>
    </source>
</evidence>
<name>A0A4S8KUI6_DENBC</name>
<proteinExistence type="predicted"/>
<evidence type="ECO:0000313" key="7">
    <source>
        <dbReference type="EMBL" id="THU79128.1"/>
    </source>
</evidence>
<dbReference type="GO" id="GO:0005634">
    <property type="term" value="C:nucleus"/>
    <property type="evidence" value="ECO:0007669"/>
    <property type="project" value="UniProtKB-SubCell"/>
</dbReference>